<evidence type="ECO:0000259" key="2">
    <source>
        <dbReference type="PROSITE" id="PS50102"/>
    </source>
</evidence>
<proteinExistence type="predicted"/>
<reference evidence="3 4" key="1">
    <citation type="submission" date="2020-10" db="EMBL/GenBank/DDBJ databases">
        <title>The Coptis chinensis genome and diversification of protoberbering-type alkaloids.</title>
        <authorList>
            <person name="Wang B."/>
            <person name="Shu S."/>
            <person name="Song C."/>
            <person name="Liu Y."/>
        </authorList>
    </citation>
    <scope>NUCLEOTIDE SEQUENCE [LARGE SCALE GENOMIC DNA]</scope>
    <source>
        <strain evidence="3">HL-2020</strain>
        <tissue evidence="3">Leaf</tissue>
    </source>
</reference>
<dbReference type="GO" id="GO:0003723">
    <property type="term" value="F:RNA binding"/>
    <property type="evidence" value="ECO:0007669"/>
    <property type="project" value="UniProtKB-UniRule"/>
</dbReference>
<accession>A0A835GUU2</accession>
<dbReference type="OrthoDB" id="296632at2759"/>
<dbReference type="PANTHER" id="PTHR15592">
    <property type="entry name" value="MATRIN 3/NUCLEAR PROTEIN 220-RELATED"/>
    <property type="match status" value="1"/>
</dbReference>
<keyword evidence="1" id="KW-0694">RNA-binding</keyword>
<dbReference type="InterPro" id="IPR035979">
    <property type="entry name" value="RBD_domain_sf"/>
</dbReference>
<dbReference type="Pfam" id="PF13893">
    <property type="entry name" value="RRM_5"/>
    <property type="match status" value="1"/>
</dbReference>
<dbReference type="InterPro" id="IPR012677">
    <property type="entry name" value="Nucleotide-bd_a/b_plait_sf"/>
</dbReference>
<dbReference type="SUPFAM" id="SSF54928">
    <property type="entry name" value="RNA-binding domain, RBD"/>
    <property type="match status" value="1"/>
</dbReference>
<name>A0A835GUU2_9MAGN</name>
<keyword evidence="4" id="KW-1185">Reference proteome</keyword>
<dbReference type="AlphaFoldDB" id="A0A835GUU2"/>
<evidence type="ECO:0000313" key="3">
    <source>
        <dbReference type="EMBL" id="KAF9587975.1"/>
    </source>
</evidence>
<organism evidence="3 4">
    <name type="scientific">Coptis chinensis</name>
    <dbReference type="NCBI Taxonomy" id="261450"/>
    <lineage>
        <taxon>Eukaryota</taxon>
        <taxon>Viridiplantae</taxon>
        <taxon>Streptophyta</taxon>
        <taxon>Embryophyta</taxon>
        <taxon>Tracheophyta</taxon>
        <taxon>Spermatophyta</taxon>
        <taxon>Magnoliopsida</taxon>
        <taxon>Ranunculales</taxon>
        <taxon>Ranunculaceae</taxon>
        <taxon>Coptidoideae</taxon>
        <taxon>Coptis</taxon>
    </lineage>
</organism>
<evidence type="ECO:0000313" key="4">
    <source>
        <dbReference type="Proteomes" id="UP000631114"/>
    </source>
</evidence>
<evidence type="ECO:0000256" key="1">
    <source>
        <dbReference type="PROSITE-ProRule" id="PRU00176"/>
    </source>
</evidence>
<dbReference type="PROSITE" id="PS50102">
    <property type="entry name" value="RRM"/>
    <property type="match status" value="1"/>
</dbReference>
<comment type="caution">
    <text evidence="3">The sequence shown here is derived from an EMBL/GenBank/DDBJ whole genome shotgun (WGS) entry which is preliminary data.</text>
</comment>
<dbReference type="EMBL" id="JADFTS010000009">
    <property type="protein sequence ID" value="KAF9587975.1"/>
    <property type="molecule type" value="Genomic_DNA"/>
</dbReference>
<dbReference type="InterPro" id="IPR000504">
    <property type="entry name" value="RRM_dom"/>
</dbReference>
<feature type="domain" description="RRM" evidence="2">
    <location>
        <begin position="168"/>
        <end position="218"/>
    </location>
</feature>
<dbReference type="Gene3D" id="3.30.70.330">
    <property type="match status" value="1"/>
</dbReference>
<feature type="non-terminal residue" evidence="3">
    <location>
        <position position="1"/>
    </location>
</feature>
<dbReference type="Proteomes" id="UP000631114">
    <property type="component" value="Unassembled WGS sequence"/>
</dbReference>
<protein>
    <recommendedName>
        <fullName evidence="2">RRM domain-containing protein</fullName>
    </recommendedName>
</protein>
<gene>
    <name evidence="3" type="ORF">IFM89_006300</name>
</gene>
<sequence>ALSGYTAQSNLVSYNTSPALFYNSGSAASIVFSSWVCGEYRHLSKVSWFSSTCTIPNTPVFFWFTLQELLFSLTKLQVNYNNERPGILQIPLDRQNKKANPRKYVTLKLHLAFDYLPYLRTSCIPGYSDAGAYIHFNLLVPKMGNAAAVATAFSGGLPPGISGTNKKCTVLVSNLNEDRIDEDKLFNLFSIYGNIVRVKLLRNKPDHALVQMGDGFRG</sequence>